<comment type="caution">
    <text evidence="9">The sequence shown here is derived from an EMBL/GenBank/DDBJ whole genome shotgun (WGS) entry which is preliminary data.</text>
</comment>
<proteinExistence type="inferred from homology"/>
<dbReference type="Proteomes" id="UP000076131">
    <property type="component" value="Unassembled WGS sequence"/>
</dbReference>
<dbReference type="SUPFAM" id="SSF56645">
    <property type="entry name" value="Acyl-CoA dehydrogenase NM domain-like"/>
    <property type="match status" value="1"/>
</dbReference>
<comment type="cofactor">
    <cofactor evidence="1 5">
        <name>FAD</name>
        <dbReference type="ChEBI" id="CHEBI:57692"/>
    </cofactor>
</comment>
<dbReference type="InterPro" id="IPR046373">
    <property type="entry name" value="Acyl-CoA_Oxase/DH_mid-dom_sf"/>
</dbReference>
<gene>
    <name evidence="9" type="ORF">RHOFW104T7_02365</name>
</gene>
<evidence type="ECO:0000256" key="3">
    <source>
        <dbReference type="ARBA" id="ARBA00022630"/>
    </source>
</evidence>
<evidence type="ECO:0000256" key="1">
    <source>
        <dbReference type="ARBA" id="ARBA00001974"/>
    </source>
</evidence>
<reference evidence="9 10" key="1">
    <citation type="journal article" date="2016" name="MBio">
        <title>Lateral Gene Transfer in a Heavy Metal-Contaminated-Groundwater Microbial Community.</title>
        <authorList>
            <person name="Hemme C.L."/>
            <person name="Green S.J."/>
            <person name="Rishishwar L."/>
            <person name="Prakash O."/>
            <person name="Pettenato A."/>
            <person name="Chakraborty R."/>
            <person name="Deutschbauer A.M."/>
            <person name="Van Nostrand J.D."/>
            <person name="Wu L."/>
            <person name="He Z."/>
            <person name="Jordan I.K."/>
            <person name="Hazen T.C."/>
            <person name="Arkin A.P."/>
            <person name="Kostka J.E."/>
            <person name="Zhou J."/>
        </authorList>
    </citation>
    <scope>NUCLEOTIDE SEQUENCE [LARGE SCALE GENOMIC DNA]</scope>
    <source>
        <strain evidence="9 10">FW104-T7</strain>
    </source>
</reference>
<dbReference type="Gene3D" id="2.40.110.10">
    <property type="entry name" value="Butyryl-CoA Dehydrogenase, subunit A, domain 2"/>
    <property type="match status" value="1"/>
</dbReference>
<dbReference type="Pfam" id="PF00441">
    <property type="entry name" value="Acyl-CoA_dh_1"/>
    <property type="match status" value="1"/>
</dbReference>
<accession>A0A154QDP8</accession>
<dbReference type="EMBL" id="LVJS01000134">
    <property type="protein sequence ID" value="KZC22104.1"/>
    <property type="molecule type" value="Genomic_DNA"/>
</dbReference>
<dbReference type="AlphaFoldDB" id="A0A154QDP8"/>
<dbReference type="InterPro" id="IPR009100">
    <property type="entry name" value="AcylCoA_DH/oxidase_NM_dom_sf"/>
</dbReference>
<dbReference type="CDD" id="cd00567">
    <property type="entry name" value="ACAD"/>
    <property type="match status" value="1"/>
</dbReference>
<dbReference type="InterPro" id="IPR036250">
    <property type="entry name" value="AcylCo_DH-like_C"/>
</dbReference>
<evidence type="ECO:0000259" key="6">
    <source>
        <dbReference type="Pfam" id="PF00441"/>
    </source>
</evidence>
<feature type="domain" description="Acyl-CoA dehydrogenase/oxidase C-terminal" evidence="6">
    <location>
        <begin position="299"/>
        <end position="440"/>
    </location>
</feature>
<evidence type="ECO:0000256" key="4">
    <source>
        <dbReference type="ARBA" id="ARBA00022827"/>
    </source>
</evidence>
<dbReference type="RefSeq" id="WP_008435308.1">
    <property type="nucleotide sequence ID" value="NZ_LVJS01000134.1"/>
</dbReference>
<comment type="similarity">
    <text evidence="2 5">Belongs to the acyl-CoA dehydrogenase family.</text>
</comment>
<dbReference type="InterPro" id="IPR006091">
    <property type="entry name" value="Acyl-CoA_Oxase/DH_mid-dom"/>
</dbReference>
<keyword evidence="4 5" id="KW-0274">FAD</keyword>
<evidence type="ECO:0000259" key="8">
    <source>
        <dbReference type="Pfam" id="PF02771"/>
    </source>
</evidence>
<dbReference type="eggNOG" id="COG1960">
    <property type="taxonomic scope" value="Bacteria"/>
</dbReference>
<dbReference type="PANTHER" id="PTHR43884">
    <property type="entry name" value="ACYL-COA DEHYDROGENASE"/>
    <property type="match status" value="1"/>
</dbReference>
<dbReference type="InterPro" id="IPR009075">
    <property type="entry name" value="AcylCo_DH/oxidase_C"/>
</dbReference>
<dbReference type="SUPFAM" id="SSF47203">
    <property type="entry name" value="Acyl-CoA dehydrogenase C-terminal domain-like"/>
    <property type="match status" value="1"/>
</dbReference>
<keyword evidence="3 5" id="KW-0285">Flavoprotein</keyword>
<dbReference type="GO" id="GO:0050660">
    <property type="term" value="F:flavin adenine dinucleotide binding"/>
    <property type="evidence" value="ECO:0007669"/>
    <property type="project" value="InterPro"/>
</dbReference>
<dbReference type="InterPro" id="IPR013786">
    <property type="entry name" value="AcylCoA_DH/ox_N"/>
</dbReference>
<dbReference type="Pfam" id="PF02771">
    <property type="entry name" value="Acyl-CoA_dh_N"/>
    <property type="match status" value="1"/>
</dbReference>
<keyword evidence="5" id="KW-0560">Oxidoreductase</keyword>
<dbReference type="Pfam" id="PF02770">
    <property type="entry name" value="Acyl-CoA_dh_M"/>
    <property type="match status" value="1"/>
</dbReference>
<name>A0A154QDP8_9GAMM</name>
<evidence type="ECO:0000256" key="2">
    <source>
        <dbReference type="ARBA" id="ARBA00009347"/>
    </source>
</evidence>
<evidence type="ECO:0000313" key="10">
    <source>
        <dbReference type="Proteomes" id="UP000076131"/>
    </source>
</evidence>
<evidence type="ECO:0000256" key="5">
    <source>
        <dbReference type="RuleBase" id="RU362125"/>
    </source>
</evidence>
<organism evidence="9 10">
    <name type="scientific">Rhodanobacter thiooxydans</name>
    <dbReference type="NCBI Taxonomy" id="416169"/>
    <lineage>
        <taxon>Bacteria</taxon>
        <taxon>Pseudomonadati</taxon>
        <taxon>Pseudomonadota</taxon>
        <taxon>Gammaproteobacteria</taxon>
        <taxon>Lysobacterales</taxon>
        <taxon>Rhodanobacteraceae</taxon>
        <taxon>Rhodanobacter</taxon>
    </lineage>
</organism>
<keyword evidence="10" id="KW-1185">Reference proteome</keyword>
<dbReference type="Gene3D" id="1.10.540.10">
    <property type="entry name" value="Acyl-CoA dehydrogenase/oxidase, N-terminal domain"/>
    <property type="match status" value="1"/>
</dbReference>
<dbReference type="Gene3D" id="1.20.140.10">
    <property type="entry name" value="Butyryl-CoA Dehydrogenase, subunit A, domain 3"/>
    <property type="match status" value="1"/>
</dbReference>
<evidence type="ECO:0000313" key="9">
    <source>
        <dbReference type="EMBL" id="KZC22104.1"/>
    </source>
</evidence>
<dbReference type="InterPro" id="IPR037069">
    <property type="entry name" value="AcylCoA_DH/ox_N_sf"/>
</dbReference>
<evidence type="ECO:0000259" key="7">
    <source>
        <dbReference type="Pfam" id="PF02770"/>
    </source>
</evidence>
<sequence>MNHPAHLQGHLPATHPLSPRHRYAQFPWAARMMSDYAASDLWETDTRRLPAALARIRRRARHFAEQHLRPLAAEADLAPHLPPGECSPSLQRLLAEAGRDGWLSYFLPAPLGSMPWRALRHAPVWQSSLVIEEFSRVCGGLSLLLSAHHLGVMPLLLSGNPRTVLKYVAPIYRRCRAGDPHLVAFAITEPGAGSDVEDGHGAESYRPGVVSTPVDGGYLLNGRKIFISGGDLAQSVTVFAALQGEGMASWTCFYVDCNAPGFKLVRTELKMGMRASGAAELEFSNVFVPHDRIIGGLRNGWAINRATLNTSRIPVSAMALGMARAATEAAVEFAQQYQLGGRPLIDAQDVQLLLADMVAETRSLRSLIWQEARHAWRPRQLHAALCKFHATDRAQRVCEMAMDLMADHGGLHEQRVEKIFRDIRLTRIFEGTNQINRLSLVEDWQTQLLDPDTHSMRPGVSV</sequence>
<feature type="domain" description="Acyl-CoA dehydrogenase/oxidase N-terminal" evidence="8">
    <location>
        <begin position="55"/>
        <end position="171"/>
    </location>
</feature>
<protein>
    <submittedName>
        <fullName evidence="9">Acyl-CoA dehydrogenase</fullName>
    </submittedName>
</protein>
<dbReference type="STRING" id="416169.RHOFW104T7_02365"/>
<dbReference type="PANTHER" id="PTHR43884:SF12">
    <property type="entry name" value="ISOVALERYL-COA DEHYDROGENASE, MITOCHONDRIAL-RELATED"/>
    <property type="match status" value="1"/>
</dbReference>
<feature type="domain" description="Acyl-CoA oxidase/dehydrogenase middle" evidence="7">
    <location>
        <begin position="184"/>
        <end position="286"/>
    </location>
</feature>
<dbReference type="GO" id="GO:0003995">
    <property type="term" value="F:acyl-CoA dehydrogenase activity"/>
    <property type="evidence" value="ECO:0007669"/>
    <property type="project" value="TreeGrafter"/>
</dbReference>